<name>A0A6M8EBA4_9BACT</name>
<reference evidence="1 2" key="1">
    <citation type="submission" date="2019-08" db="EMBL/GenBank/DDBJ databases">
        <title>Complete genome sequence of Arcobacter acticola.</title>
        <authorList>
            <person name="Miller W."/>
        </authorList>
    </citation>
    <scope>NUCLEOTIDE SEQUENCE [LARGE SCALE GENOMIC DNA]</scope>
    <source>
        <strain evidence="1 2">KCTC 52212</strain>
    </source>
</reference>
<keyword evidence="2" id="KW-1185">Reference proteome</keyword>
<gene>
    <name evidence="1" type="primary">holB</name>
    <name evidence="1" type="ORF">AACT_1542</name>
</gene>
<dbReference type="AlphaFoldDB" id="A0A6M8EBA4"/>
<dbReference type="Proteomes" id="UP000503483">
    <property type="component" value="Chromosome"/>
</dbReference>
<evidence type="ECO:0000313" key="1">
    <source>
        <dbReference type="EMBL" id="QKE28703.1"/>
    </source>
</evidence>
<dbReference type="NCBIfam" id="NF006296">
    <property type="entry name" value="PRK08485.1"/>
    <property type="match status" value="1"/>
</dbReference>
<dbReference type="EC" id="2.7.7.7" evidence="1"/>
<accession>A0A6M8EBA4</accession>
<keyword evidence="1" id="KW-0808">Transferase</keyword>
<protein>
    <submittedName>
        <fullName evidence="1">DNA polymerase III, delta prime subunit</fullName>
        <ecNumber evidence="1">2.7.7.7</ecNumber>
    </submittedName>
</protein>
<organism evidence="1 2">
    <name type="scientific">Arcobacter acticola</name>
    <dbReference type="NCBI Taxonomy" id="1849015"/>
    <lineage>
        <taxon>Bacteria</taxon>
        <taxon>Pseudomonadati</taxon>
        <taxon>Campylobacterota</taxon>
        <taxon>Epsilonproteobacteria</taxon>
        <taxon>Campylobacterales</taxon>
        <taxon>Arcobacteraceae</taxon>
        <taxon>Arcobacter</taxon>
    </lineage>
</organism>
<dbReference type="SUPFAM" id="SSF52540">
    <property type="entry name" value="P-loop containing nucleoside triphosphate hydrolases"/>
    <property type="match status" value="1"/>
</dbReference>
<keyword evidence="1" id="KW-0548">Nucleotidyltransferase</keyword>
<sequence>MWKINLLNFIDHSCILIVNDVELTLSELIPKYPLHSTRIIKNEEKDEFQITQANLAIKEAYIASNDIKYIFLCGATFRKEAQNSLLKVLEEPPRNVVFIIITNSKTSMLPTIYSRLPYKYLKKSLLKNESLLNINKLDLKDIYNFLKENQKISKNEAKDIVESILLKVNNQKIKLSHKELDFFSKSIKLLELNSRPINVLTTLLLFLANQKNKH</sequence>
<evidence type="ECO:0000313" key="2">
    <source>
        <dbReference type="Proteomes" id="UP000503483"/>
    </source>
</evidence>
<dbReference type="Gene3D" id="3.40.50.300">
    <property type="entry name" value="P-loop containing nucleotide triphosphate hydrolases"/>
    <property type="match status" value="1"/>
</dbReference>
<dbReference type="InterPro" id="IPR027417">
    <property type="entry name" value="P-loop_NTPase"/>
</dbReference>
<dbReference type="KEGG" id="paco:AACT_1542"/>
<proteinExistence type="predicted"/>
<dbReference type="GO" id="GO:0003887">
    <property type="term" value="F:DNA-directed DNA polymerase activity"/>
    <property type="evidence" value="ECO:0007669"/>
    <property type="project" value="UniProtKB-EC"/>
</dbReference>
<dbReference type="Pfam" id="PF13177">
    <property type="entry name" value="DNA_pol3_delta2"/>
    <property type="match status" value="1"/>
</dbReference>
<dbReference type="EMBL" id="CP042652">
    <property type="protein sequence ID" value="QKE28703.1"/>
    <property type="molecule type" value="Genomic_DNA"/>
</dbReference>